<dbReference type="PANTHER" id="PTHR42839">
    <property type="entry name" value="ISOCHORISMATE SYNTHASE ENTC"/>
    <property type="match status" value="1"/>
</dbReference>
<dbReference type="InterPro" id="IPR015890">
    <property type="entry name" value="Chorismate_C"/>
</dbReference>
<accession>A0A1H3Y8X0</accession>
<dbReference type="STRING" id="908615.SAMN05421540_10352"/>
<keyword evidence="3" id="KW-1185">Reference proteome</keyword>
<proteinExistence type="predicted"/>
<sequence>MSDFFKILDDHHKAQLPFVIYHKPNAEQVFFHRMNTDKLFRINSFEGSGYVFAPFDLKEKAILFPQKDLESYYIDLSDIDLDELTFEKKEIDENPNEKQIYLDLLELTLKEISGDENLDKIVTSRQINFHKKDLNVSLLFKRMLKAYPNAMTYIWFHPKVGLWAGATPETLIKLKRNQLQTMALAGTRHENVIESQPFTEKEKKEQAFVTEQILEALRQTKATDIQTSDLKVAPAAELFHLLTEIQAQIQPENFDAVLKAIHPTPAVCGLPKEKSFNFLLKNENYDRQFYAGFLGELNWKSEKVRSNRQRNQENQVFKSIQKTSDLYVNLRCLSYKNEKISLYVGGGITAESQPEDEWEETQNKSQTMLKVL</sequence>
<name>A0A1H3Y8X0_9FLAO</name>
<reference evidence="2 3" key="1">
    <citation type="submission" date="2016-10" db="EMBL/GenBank/DDBJ databases">
        <authorList>
            <person name="de Groot N.N."/>
        </authorList>
    </citation>
    <scope>NUCLEOTIDE SEQUENCE [LARGE SCALE GENOMIC DNA]</scope>
    <source>
        <strain evidence="2 3">DSM 23581</strain>
    </source>
</reference>
<dbReference type="SUPFAM" id="SSF56322">
    <property type="entry name" value="ADC synthase"/>
    <property type="match status" value="1"/>
</dbReference>
<dbReference type="Proteomes" id="UP000198820">
    <property type="component" value="Unassembled WGS sequence"/>
</dbReference>
<feature type="domain" description="Chorismate-utilising enzyme C-terminal" evidence="1">
    <location>
        <begin position="321"/>
        <end position="364"/>
    </location>
</feature>
<evidence type="ECO:0000313" key="3">
    <source>
        <dbReference type="Proteomes" id="UP000198820"/>
    </source>
</evidence>
<dbReference type="Pfam" id="PF00425">
    <property type="entry name" value="Chorismate_bind"/>
    <property type="match status" value="2"/>
</dbReference>
<dbReference type="AlphaFoldDB" id="A0A1H3Y8X0"/>
<dbReference type="Gene3D" id="3.60.120.10">
    <property type="entry name" value="Anthranilate synthase"/>
    <property type="match status" value="1"/>
</dbReference>
<organism evidence="2 3">
    <name type="scientific">Psychroflexus halocasei</name>
    <dbReference type="NCBI Taxonomy" id="908615"/>
    <lineage>
        <taxon>Bacteria</taxon>
        <taxon>Pseudomonadati</taxon>
        <taxon>Bacteroidota</taxon>
        <taxon>Flavobacteriia</taxon>
        <taxon>Flavobacteriales</taxon>
        <taxon>Flavobacteriaceae</taxon>
        <taxon>Psychroflexus</taxon>
    </lineage>
</organism>
<feature type="domain" description="Chorismate-utilising enzyme C-terminal" evidence="1">
    <location>
        <begin position="98"/>
        <end position="300"/>
    </location>
</feature>
<dbReference type="InterPro" id="IPR005801">
    <property type="entry name" value="ADC_synthase"/>
</dbReference>
<evidence type="ECO:0000313" key="2">
    <source>
        <dbReference type="EMBL" id="SEA07322.1"/>
    </source>
</evidence>
<evidence type="ECO:0000259" key="1">
    <source>
        <dbReference type="Pfam" id="PF00425"/>
    </source>
</evidence>
<protein>
    <submittedName>
        <fullName evidence="2">Isochorismate synthase</fullName>
    </submittedName>
</protein>
<gene>
    <name evidence="2" type="ORF">SAMN05421540_10352</name>
</gene>
<dbReference type="RefSeq" id="WP_093240267.1">
    <property type="nucleotide sequence ID" value="NZ_FNQF01000003.1"/>
</dbReference>
<dbReference type="PANTHER" id="PTHR42839:SF2">
    <property type="entry name" value="ISOCHORISMATE SYNTHASE ENTC"/>
    <property type="match status" value="1"/>
</dbReference>
<dbReference type="EMBL" id="FNQF01000003">
    <property type="protein sequence ID" value="SEA07322.1"/>
    <property type="molecule type" value="Genomic_DNA"/>
</dbReference>